<feature type="domain" description="Metallo-beta-lactamase" evidence="1">
    <location>
        <begin position="21"/>
        <end position="242"/>
    </location>
</feature>
<dbReference type="SMART" id="SM00849">
    <property type="entry name" value="Lactamase_B"/>
    <property type="match status" value="1"/>
</dbReference>
<name>A0A101EKM9_9EURY</name>
<dbReference type="Pfam" id="PF00753">
    <property type="entry name" value="Lactamase_B"/>
    <property type="match status" value="1"/>
</dbReference>
<dbReference type="PANTHER" id="PTHR13754:SF18">
    <property type="entry name" value="7,8-DIHYDROPTERIN-6-METHYL-4-(BETA-D-RIBOFURANOSYL)-AMINOBENZENE-5'-PHOSPHATE SYNTHASE"/>
    <property type="match status" value="1"/>
</dbReference>
<comment type="caution">
    <text evidence="2">The sequence shown here is derived from an EMBL/GenBank/DDBJ whole genome shotgun (WGS) entry which is preliminary data.</text>
</comment>
<gene>
    <name evidence="2" type="ORF">XD54_1554</name>
</gene>
<proteinExistence type="predicted"/>
<dbReference type="GeneID" id="8095690"/>
<dbReference type="PANTHER" id="PTHR13754">
    <property type="entry name" value="METALLO-BETA-LACTAMASE SUPERFAMILY PROTEIN"/>
    <property type="match status" value="1"/>
</dbReference>
<dbReference type="InterPro" id="IPR036866">
    <property type="entry name" value="RibonucZ/Hydroxyglut_hydro"/>
</dbReference>
<keyword evidence="2" id="KW-0378">Hydrolase</keyword>
<reference evidence="3" key="1">
    <citation type="journal article" date="2015" name="MBio">
        <title>Genome-Resolved Metagenomic Analysis Reveals Roles for Candidate Phyla and Other Microbial Community Members in Biogeochemical Transformations in Oil Reservoirs.</title>
        <authorList>
            <person name="Hu P."/>
            <person name="Tom L."/>
            <person name="Singh A."/>
            <person name="Thomas B.C."/>
            <person name="Baker B.J."/>
            <person name="Piceno Y.M."/>
            <person name="Andersen G.L."/>
            <person name="Banfield J.F."/>
        </authorList>
    </citation>
    <scope>NUCLEOTIDE SEQUENCE [LARGE SCALE GENOMIC DNA]</scope>
</reference>
<organism evidence="2 3">
    <name type="scientific">Thermococcus sibiricus</name>
    <dbReference type="NCBI Taxonomy" id="172049"/>
    <lineage>
        <taxon>Archaea</taxon>
        <taxon>Methanobacteriati</taxon>
        <taxon>Methanobacteriota</taxon>
        <taxon>Thermococci</taxon>
        <taxon>Thermococcales</taxon>
        <taxon>Thermococcaceae</taxon>
        <taxon>Thermococcus</taxon>
    </lineage>
</organism>
<sequence length="273" mass="30435">MKITVLFENHAGFKKGLFGAHGFSVLVEHKGKNILVDAGSDGKVLLHNIKALNISPEEVDVIFLTHGHYDHTGGLEEFLKARKSSIDIYAHPDVFLRRIALKPKRREIGIPFSQEHLEKIGANFILKEKPVRIFDEIYTSGEIERRTWDRAVGYIISGKKLVKDPLRDDMALFIELGDKIAVISGCGHSGILNIAEHSWKVMNKPIFALVGGFHLSGAKKNILEDAVRGIRTFGVEKLYPGHCTGFDGICAFMNVFGDKVEPLYAGKEVKFVQ</sequence>
<dbReference type="InterPro" id="IPR001279">
    <property type="entry name" value="Metallo-B-lactamas"/>
</dbReference>
<protein>
    <submittedName>
        <fullName evidence="2">Hydrolase, metallo-beta-lactamase superfamily</fullName>
    </submittedName>
</protein>
<dbReference type="InterPro" id="IPR052926">
    <property type="entry name" value="Metallo-beta-lactamase_dom"/>
</dbReference>
<evidence type="ECO:0000313" key="2">
    <source>
        <dbReference type="EMBL" id="KUK17133.1"/>
    </source>
</evidence>
<dbReference type="SUPFAM" id="SSF56281">
    <property type="entry name" value="Metallo-hydrolase/oxidoreductase"/>
    <property type="match status" value="1"/>
</dbReference>
<dbReference type="CDD" id="cd07713">
    <property type="entry name" value="DHPS-like_MBL-fold"/>
    <property type="match status" value="1"/>
</dbReference>
<dbReference type="PATRIC" id="fig|172049.5.peg.1013"/>
<dbReference type="Proteomes" id="UP000053911">
    <property type="component" value="Unassembled WGS sequence"/>
</dbReference>
<dbReference type="AlphaFoldDB" id="A0A101EKM9"/>
<dbReference type="RefSeq" id="WP_015848986.1">
    <property type="nucleotide sequence ID" value="NZ_LGFD01000034.1"/>
</dbReference>
<evidence type="ECO:0000313" key="3">
    <source>
        <dbReference type="Proteomes" id="UP000053911"/>
    </source>
</evidence>
<dbReference type="Gene3D" id="3.60.15.10">
    <property type="entry name" value="Ribonuclease Z/Hydroxyacylglutathione hydrolase-like"/>
    <property type="match status" value="1"/>
</dbReference>
<dbReference type="InterPro" id="IPR041712">
    <property type="entry name" value="DHPS-like_MBL-fold"/>
</dbReference>
<dbReference type="EMBL" id="LGFD01000034">
    <property type="protein sequence ID" value="KUK17133.1"/>
    <property type="molecule type" value="Genomic_DNA"/>
</dbReference>
<evidence type="ECO:0000259" key="1">
    <source>
        <dbReference type="SMART" id="SM00849"/>
    </source>
</evidence>
<dbReference type="GO" id="GO:0016740">
    <property type="term" value="F:transferase activity"/>
    <property type="evidence" value="ECO:0007669"/>
    <property type="project" value="TreeGrafter"/>
</dbReference>
<accession>A0A101EKM9</accession>
<dbReference type="OMA" id="IGYHGFS"/>
<dbReference type="GO" id="GO:0016787">
    <property type="term" value="F:hydrolase activity"/>
    <property type="evidence" value="ECO:0007669"/>
    <property type="project" value="UniProtKB-KW"/>
</dbReference>